<dbReference type="SUPFAM" id="SSF57850">
    <property type="entry name" value="RING/U-box"/>
    <property type="match status" value="1"/>
</dbReference>
<organism evidence="7 8">
    <name type="scientific">Cyclotella atomus</name>
    <dbReference type="NCBI Taxonomy" id="382360"/>
    <lineage>
        <taxon>Eukaryota</taxon>
        <taxon>Sar</taxon>
        <taxon>Stramenopiles</taxon>
        <taxon>Ochrophyta</taxon>
        <taxon>Bacillariophyta</taxon>
        <taxon>Coscinodiscophyceae</taxon>
        <taxon>Thalassiosirophycidae</taxon>
        <taxon>Stephanodiscales</taxon>
        <taxon>Stephanodiscaceae</taxon>
        <taxon>Cyclotella</taxon>
    </lineage>
</organism>
<evidence type="ECO:0000256" key="4">
    <source>
        <dbReference type="PROSITE-ProRule" id="PRU00175"/>
    </source>
</evidence>
<dbReference type="GO" id="GO:0008270">
    <property type="term" value="F:zinc ion binding"/>
    <property type="evidence" value="ECO:0007669"/>
    <property type="project" value="UniProtKB-KW"/>
</dbReference>
<keyword evidence="3" id="KW-0862">Zinc</keyword>
<accession>A0ABD3PII3</accession>
<name>A0ABD3PII3_9STRA</name>
<dbReference type="InterPro" id="IPR001841">
    <property type="entry name" value="Znf_RING"/>
</dbReference>
<evidence type="ECO:0000256" key="3">
    <source>
        <dbReference type="ARBA" id="ARBA00022833"/>
    </source>
</evidence>
<feature type="compositionally biased region" description="Polar residues" evidence="5">
    <location>
        <begin position="199"/>
        <end position="208"/>
    </location>
</feature>
<dbReference type="InterPro" id="IPR017907">
    <property type="entry name" value="Znf_RING_CS"/>
</dbReference>
<evidence type="ECO:0000256" key="5">
    <source>
        <dbReference type="SAM" id="MobiDB-lite"/>
    </source>
</evidence>
<keyword evidence="2 4" id="KW-0863">Zinc-finger</keyword>
<protein>
    <recommendedName>
        <fullName evidence="6">RING-type domain-containing protein</fullName>
    </recommendedName>
</protein>
<dbReference type="Proteomes" id="UP001530400">
    <property type="component" value="Unassembled WGS sequence"/>
</dbReference>
<dbReference type="PROSITE" id="PS50089">
    <property type="entry name" value="ZF_RING_2"/>
    <property type="match status" value="1"/>
</dbReference>
<dbReference type="EMBL" id="JALLPJ020000624">
    <property type="protein sequence ID" value="KAL3787101.1"/>
    <property type="molecule type" value="Genomic_DNA"/>
</dbReference>
<dbReference type="SMART" id="SM00184">
    <property type="entry name" value="RING"/>
    <property type="match status" value="1"/>
</dbReference>
<evidence type="ECO:0000259" key="6">
    <source>
        <dbReference type="PROSITE" id="PS50089"/>
    </source>
</evidence>
<feature type="region of interest" description="Disordered" evidence="5">
    <location>
        <begin position="126"/>
        <end position="152"/>
    </location>
</feature>
<comment type="caution">
    <text evidence="7">The sequence shown here is derived from an EMBL/GenBank/DDBJ whole genome shotgun (WGS) entry which is preliminary data.</text>
</comment>
<dbReference type="AlphaFoldDB" id="A0ABD3PII3"/>
<feature type="domain" description="RING-type" evidence="6">
    <location>
        <begin position="274"/>
        <end position="311"/>
    </location>
</feature>
<gene>
    <name evidence="7" type="ORF">ACHAWO_013285</name>
</gene>
<feature type="region of interest" description="Disordered" evidence="5">
    <location>
        <begin position="179"/>
        <end position="225"/>
    </location>
</feature>
<dbReference type="Gene3D" id="3.30.40.10">
    <property type="entry name" value="Zinc/RING finger domain, C3HC4 (zinc finger)"/>
    <property type="match status" value="1"/>
</dbReference>
<feature type="compositionally biased region" description="Basic and acidic residues" evidence="5">
    <location>
        <begin position="211"/>
        <end position="225"/>
    </location>
</feature>
<evidence type="ECO:0000256" key="2">
    <source>
        <dbReference type="ARBA" id="ARBA00022771"/>
    </source>
</evidence>
<dbReference type="InterPro" id="IPR013083">
    <property type="entry name" value="Znf_RING/FYVE/PHD"/>
</dbReference>
<reference evidence="7 8" key="1">
    <citation type="submission" date="2024-10" db="EMBL/GenBank/DDBJ databases">
        <title>Updated reference genomes for cyclostephanoid diatoms.</title>
        <authorList>
            <person name="Roberts W.R."/>
            <person name="Alverson A.J."/>
        </authorList>
    </citation>
    <scope>NUCLEOTIDE SEQUENCE [LARGE SCALE GENOMIC DNA]</scope>
    <source>
        <strain evidence="7 8">AJA010-31</strain>
    </source>
</reference>
<keyword evidence="8" id="KW-1185">Reference proteome</keyword>
<proteinExistence type="predicted"/>
<dbReference type="PROSITE" id="PS00518">
    <property type="entry name" value="ZF_RING_1"/>
    <property type="match status" value="1"/>
</dbReference>
<evidence type="ECO:0000256" key="1">
    <source>
        <dbReference type="ARBA" id="ARBA00022723"/>
    </source>
</evidence>
<sequence>MSNLIRDEEESTISGLAEQPIITLNSSSHAPRSTLSTSTSDIVHVVEADVPLASPTVQNINKNGPRRFTRNRIAPLEFWRNERQVYGTHRESGMLGEAMGNMPVVIGVQRAAGVTYFQSGVQYTNEPDYISDDESAAATPRTSEVDDSSEDEVPITRYDNVSSAEATQNYTLARLVREAFGPPPDMNTKNVSRRRRHSVQCSLQSLPTEPTARKTDDTHESRPLFTKDNEDEVDNATVKFDQVKISPSTDTESYSQRIKELEKENRRLTDCLKCPICYEVKENDMHLIAKCQHRICRECAKKLKGKCHICSCAVQKKKGWLTKIYY</sequence>
<evidence type="ECO:0000313" key="8">
    <source>
        <dbReference type="Proteomes" id="UP001530400"/>
    </source>
</evidence>
<evidence type="ECO:0000313" key="7">
    <source>
        <dbReference type="EMBL" id="KAL3787101.1"/>
    </source>
</evidence>
<keyword evidence="1" id="KW-0479">Metal-binding</keyword>